<gene>
    <name evidence="1" type="ORF">XPG1_2120</name>
</gene>
<dbReference type="HOGENOM" id="CLU_088863_3_0_6"/>
<evidence type="ECO:0008006" key="3">
    <source>
        <dbReference type="Google" id="ProtNLM"/>
    </source>
</evidence>
<organism evidence="1 2">
    <name type="scientific">Xenorhabdus poinarii G6</name>
    <dbReference type="NCBI Taxonomy" id="1354304"/>
    <lineage>
        <taxon>Bacteria</taxon>
        <taxon>Pseudomonadati</taxon>
        <taxon>Pseudomonadota</taxon>
        <taxon>Gammaproteobacteria</taxon>
        <taxon>Enterobacterales</taxon>
        <taxon>Morganellaceae</taxon>
        <taxon>Xenorhabdus</taxon>
    </lineage>
</organism>
<dbReference type="InterPro" id="IPR010662">
    <property type="entry name" value="RBBP9/YdeN"/>
</dbReference>
<proteinExistence type="predicted"/>
<keyword evidence="2" id="KW-1185">Reference proteome</keyword>
<dbReference type="GO" id="GO:0016787">
    <property type="term" value="F:hydrolase activity"/>
    <property type="evidence" value="ECO:0007669"/>
    <property type="project" value="InterPro"/>
</dbReference>
<dbReference type="Pfam" id="PF06821">
    <property type="entry name" value="Ser_hydrolase"/>
    <property type="match status" value="1"/>
</dbReference>
<protein>
    <recommendedName>
        <fullName evidence="3">Esterase</fullName>
    </recommendedName>
</protein>
<dbReference type="EMBL" id="FO704551">
    <property type="protein sequence ID" value="CDG21775.1"/>
    <property type="molecule type" value="Genomic_DNA"/>
</dbReference>
<dbReference type="Gene3D" id="3.40.50.1820">
    <property type="entry name" value="alpha/beta hydrolase"/>
    <property type="match status" value="1"/>
</dbReference>
<dbReference type="InterPro" id="IPR029058">
    <property type="entry name" value="AB_hydrolase_fold"/>
</dbReference>
<reference evidence="1 2" key="1">
    <citation type="submission" date="2013-07" db="EMBL/GenBank/DDBJ databases">
        <authorList>
            <person name="Genoscope - CEA"/>
        </authorList>
    </citation>
    <scope>NUCLEOTIDE SEQUENCE [LARGE SCALE GENOMIC DNA]</scope>
    <source>
        <strain evidence="1 2">G6</strain>
    </source>
</reference>
<dbReference type="AlphaFoldDB" id="A0A068R6Q3"/>
<dbReference type="KEGG" id="xpo:XPG1_2120"/>
<name>A0A068R6Q3_9GAMM</name>
<dbReference type="Proteomes" id="UP000032735">
    <property type="component" value="Chromosome"/>
</dbReference>
<evidence type="ECO:0000313" key="2">
    <source>
        <dbReference type="Proteomes" id="UP000032735"/>
    </source>
</evidence>
<dbReference type="PANTHER" id="PTHR15394:SF3">
    <property type="entry name" value="SERINE HYDROLASE RBBP9"/>
    <property type="match status" value="1"/>
</dbReference>
<evidence type="ECO:0000313" key="1">
    <source>
        <dbReference type="EMBL" id="CDG21775.1"/>
    </source>
</evidence>
<dbReference type="SUPFAM" id="SSF53474">
    <property type="entry name" value="alpha/beta-Hydrolases"/>
    <property type="match status" value="1"/>
</dbReference>
<sequence>MDELLRGIKSMTSEKISRHGLFSGKKIIIVHGYMASSSSHWFPWLKEKLQQQGAEVIVPTMPESSAPEPEAWADMLMDIVPEVDKNSIFIGHSLGCIAVLRHLESIRSRYRHLGGYVLVAGFDSPQRTLPELNTFTVEPLDYAFLREITEHRISLISANDDIVSPQSSLKLAHSLQTEVINVANSGHFLDRDGFTHLLPVYDILKSMLTEKGA</sequence>
<dbReference type="PANTHER" id="PTHR15394">
    <property type="entry name" value="SERINE HYDROLASE RBBP9"/>
    <property type="match status" value="1"/>
</dbReference>
<accession>A0A068R6Q3</accession>